<gene>
    <name evidence="2" type="ORF">FHX81_3056</name>
</gene>
<evidence type="ECO:0000256" key="1">
    <source>
        <dbReference type="SAM" id="SignalP"/>
    </source>
</evidence>
<proteinExistence type="predicted"/>
<comment type="caution">
    <text evidence="2">The sequence shown here is derived from an EMBL/GenBank/DDBJ whole genome shotgun (WGS) entry which is preliminary data.</text>
</comment>
<protein>
    <submittedName>
        <fullName evidence="2">Uncharacterized protein</fullName>
    </submittedName>
</protein>
<accession>A0A543JD59</accession>
<keyword evidence="1" id="KW-0732">Signal</keyword>
<feature type="chain" id="PRO_5039693537" evidence="1">
    <location>
        <begin position="24"/>
        <end position="49"/>
    </location>
</feature>
<dbReference type="EMBL" id="VFPP01000001">
    <property type="protein sequence ID" value="TQM80711.1"/>
    <property type="molecule type" value="Genomic_DNA"/>
</dbReference>
<dbReference type="Proteomes" id="UP000316628">
    <property type="component" value="Unassembled WGS sequence"/>
</dbReference>
<keyword evidence="3" id="KW-1185">Reference proteome</keyword>
<dbReference type="AlphaFoldDB" id="A0A543JD59"/>
<name>A0A543JD59_9PSEU</name>
<dbReference type="RefSeq" id="WP_170232057.1">
    <property type="nucleotide sequence ID" value="NZ_VFPP01000001.1"/>
</dbReference>
<feature type="signal peptide" evidence="1">
    <location>
        <begin position="1"/>
        <end position="23"/>
    </location>
</feature>
<reference evidence="2 3" key="1">
    <citation type="submission" date="2019-06" db="EMBL/GenBank/DDBJ databases">
        <title>Sequencing the genomes of 1000 actinobacteria strains.</title>
        <authorList>
            <person name="Klenk H.-P."/>
        </authorList>
    </citation>
    <scope>NUCLEOTIDE SEQUENCE [LARGE SCALE GENOMIC DNA]</scope>
    <source>
        <strain evidence="2 3">DSM 45456</strain>
    </source>
</reference>
<organism evidence="2 3">
    <name type="scientific">Saccharothrix saharensis</name>
    <dbReference type="NCBI Taxonomy" id="571190"/>
    <lineage>
        <taxon>Bacteria</taxon>
        <taxon>Bacillati</taxon>
        <taxon>Actinomycetota</taxon>
        <taxon>Actinomycetes</taxon>
        <taxon>Pseudonocardiales</taxon>
        <taxon>Pseudonocardiaceae</taxon>
        <taxon>Saccharothrix</taxon>
    </lineage>
</organism>
<sequence>MVVHSLHKIMAALAICAGLAVVAGVPAAVAVSGQSADARVFQAPYSPQP</sequence>
<evidence type="ECO:0000313" key="3">
    <source>
        <dbReference type="Proteomes" id="UP000316628"/>
    </source>
</evidence>
<evidence type="ECO:0000313" key="2">
    <source>
        <dbReference type="EMBL" id="TQM80711.1"/>
    </source>
</evidence>